<evidence type="ECO:0000313" key="2">
    <source>
        <dbReference type="EMBL" id="BAT85512.1"/>
    </source>
</evidence>
<keyword evidence="1" id="KW-0812">Transmembrane</keyword>
<organism evidence="2 3">
    <name type="scientific">Vigna angularis var. angularis</name>
    <dbReference type="NCBI Taxonomy" id="157739"/>
    <lineage>
        <taxon>Eukaryota</taxon>
        <taxon>Viridiplantae</taxon>
        <taxon>Streptophyta</taxon>
        <taxon>Embryophyta</taxon>
        <taxon>Tracheophyta</taxon>
        <taxon>Spermatophyta</taxon>
        <taxon>Magnoliopsida</taxon>
        <taxon>eudicotyledons</taxon>
        <taxon>Gunneridae</taxon>
        <taxon>Pentapetalae</taxon>
        <taxon>rosids</taxon>
        <taxon>fabids</taxon>
        <taxon>Fabales</taxon>
        <taxon>Fabaceae</taxon>
        <taxon>Papilionoideae</taxon>
        <taxon>50 kb inversion clade</taxon>
        <taxon>NPAAA clade</taxon>
        <taxon>indigoferoid/millettioid clade</taxon>
        <taxon>Phaseoleae</taxon>
        <taxon>Vigna</taxon>
    </lineage>
</organism>
<reference evidence="2 3" key="1">
    <citation type="journal article" date="2015" name="Sci. Rep.">
        <title>The power of single molecule real-time sequencing technology in the de novo assembly of a eukaryotic genome.</title>
        <authorList>
            <person name="Sakai H."/>
            <person name="Naito K."/>
            <person name="Ogiso-Tanaka E."/>
            <person name="Takahashi Y."/>
            <person name="Iseki K."/>
            <person name="Muto C."/>
            <person name="Satou K."/>
            <person name="Teruya K."/>
            <person name="Shiroma A."/>
            <person name="Shimoji M."/>
            <person name="Hirano T."/>
            <person name="Itoh T."/>
            <person name="Kaga A."/>
            <person name="Tomooka N."/>
        </authorList>
    </citation>
    <scope>NUCLEOTIDE SEQUENCE [LARGE SCALE GENOMIC DNA]</scope>
    <source>
        <strain evidence="3">cv. Shumari</strain>
    </source>
</reference>
<protein>
    <submittedName>
        <fullName evidence="2">Uncharacterized protein</fullName>
    </submittedName>
</protein>
<evidence type="ECO:0000256" key="1">
    <source>
        <dbReference type="SAM" id="Phobius"/>
    </source>
</evidence>
<dbReference type="AlphaFoldDB" id="A0A0S3RYA0"/>
<gene>
    <name evidence="2" type="primary">Vigan.04G307000</name>
    <name evidence="2" type="ORF">VIGAN_04307000</name>
</gene>
<keyword evidence="1" id="KW-0472">Membrane</keyword>
<evidence type="ECO:0000313" key="3">
    <source>
        <dbReference type="Proteomes" id="UP000291084"/>
    </source>
</evidence>
<accession>A0A0S3RYA0</accession>
<keyword evidence="3" id="KW-1185">Reference proteome</keyword>
<name>A0A0S3RYA0_PHAAN</name>
<feature type="transmembrane region" description="Helical" evidence="1">
    <location>
        <begin position="9"/>
        <end position="27"/>
    </location>
</feature>
<dbReference type="EMBL" id="AP015037">
    <property type="protein sequence ID" value="BAT85512.1"/>
    <property type="molecule type" value="Genomic_DNA"/>
</dbReference>
<sequence>MAGFCDRRCLFRVLQILFIMITIFVASPDSGVGCSRPLLLRHQWWREEERLVLQSLPNAPAPPSTGSKIHTL</sequence>
<dbReference type="Proteomes" id="UP000291084">
    <property type="component" value="Chromosome 4"/>
</dbReference>
<keyword evidence="1" id="KW-1133">Transmembrane helix</keyword>
<proteinExistence type="predicted"/>